<dbReference type="AlphaFoldDB" id="A0A1I8HF16"/>
<keyword evidence="2" id="KW-0732">Signal</keyword>
<name>A0A1I8HF16_9PLAT</name>
<protein>
    <submittedName>
        <fullName evidence="4">TonB_C domain-containing protein</fullName>
    </submittedName>
</protein>
<dbReference type="WBParaSite" id="maker-uti_cns_0005933-snap-gene-0.8-mRNA-1">
    <property type="protein sequence ID" value="maker-uti_cns_0005933-snap-gene-0.8-mRNA-1"/>
    <property type="gene ID" value="maker-uti_cns_0005933-snap-gene-0.8"/>
</dbReference>
<organism evidence="3 4">
    <name type="scientific">Macrostomum lignano</name>
    <dbReference type="NCBI Taxonomy" id="282301"/>
    <lineage>
        <taxon>Eukaryota</taxon>
        <taxon>Metazoa</taxon>
        <taxon>Spiralia</taxon>
        <taxon>Lophotrochozoa</taxon>
        <taxon>Platyhelminthes</taxon>
        <taxon>Rhabditophora</taxon>
        <taxon>Macrostomorpha</taxon>
        <taxon>Macrostomida</taxon>
        <taxon>Macrostomidae</taxon>
        <taxon>Macrostomum</taxon>
    </lineage>
</organism>
<evidence type="ECO:0000256" key="2">
    <source>
        <dbReference type="SAM" id="SignalP"/>
    </source>
</evidence>
<reference evidence="4" key="1">
    <citation type="submission" date="2016-11" db="UniProtKB">
        <authorList>
            <consortium name="WormBaseParasite"/>
        </authorList>
    </citation>
    <scope>IDENTIFICATION</scope>
</reference>
<sequence length="139" mass="14791">MKLMNCELIWIILSALLCCGQLGSSGIELGSDGRFSGIRVSIDSGVPVNRTALGKLKAAFQLASELLAVATKPVMNGRKSYAFGSVKFLLPDSWSSAGLPSRFGTSGRQDELAHFRVHNAQDGSQEPWTPQPLGCGRPG</sequence>
<feature type="signal peptide" evidence="2">
    <location>
        <begin position="1"/>
        <end position="26"/>
    </location>
</feature>
<feature type="region of interest" description="Disordered" evidence="1">
    <location>
        <begin position="118"/>
        <end position="139"/>
    </location>
</feature>
<accession>A0A1I8HF16</accession>
<proteinExistence type="predicted"/>
<keyword evidence="3" id="KW-1185">Reference proteome</keyword>
<dbReference type="Proteomes" id="UP000095280">
    <property type="component" value="Unplaced"/>
</dbReference>
<evidence type="ECO:0000313" key="4">
    <source>
        <dbReference type="WBParaSite" id="maker-uti_cns_0005933-snap-gene-0.8-mRNA-1"/>
    </source>
</evidence>
<evidence type="ECO:0000256" key="1">
    <source>
        <dbReference type="SAM" id="MobiDB-lite"/>
    </source>
</evidence>
<feature type="chain" id="PRO_5009320110" evidence="2">
    <location>
        <begin position="27"/>
        <end position="139"/>
    </location>
</feature>
<evidence type="ECO:0000313" key="3">
    <source>
        <dbReference type="Proteomes" id="UP000095280"/>
    </source>
</evidence>